<dbReference type="InterPro" id="IPR018821">
    <property type="entry name" value="DUF294_put_nucleoTrafse_sb-bd"/>
</dbReference>
<dbReference type="EMBL" id="SDKK01000018">
    <property type="protein sequence ID" value="TYC54560.1"/>
    <property type="molecule type" value="Genomic_DNA"/>
</dbReference>
<dbReference type="AlphaFoldDB" id="A0A6C2CJZ7"/>
<sequence>MSTVLAGLEEGESRPSGGLAALLRRAPVHVAPDTSVRDALGRMCAERVGAVVVVDPASLRPLGILTQRDAIERVALVAGDLDEAVAGVMTGGVVSLPLTASPHQARLAMARYDLRHLVVVDGTGRFAGVVSRGDLYASRRLHTEDLVEVIQAVFDVPTLVDAARKVGHAAGVLVDQGASAEYVSEWIATLNDLIVLAAIDIAEAEFDLPLVRWCWLAFGSEGRLEQTLDTDQDNGLIFAPESEQDADGLRSCFLPFARRVNELLDLCGFPLCKGGVMAGNPKWCLSLVEWRGQFIEWMRSASPDDLLNATIFFDFRPLAGEQGLAVALKEWLLAAAGDNPLFLRFMAANALRSGPPLGRIRDFVVDRQTGFLDLKRDGVRPFVDAARIYALALGIEETSTAGRLRGAGAALRWAPRETDSLVEALHFIQQLRLRRQRVPASQANLVAPDDLSELERSFLKESFRQARKLQQKLQIRYQL</sequence>
<dbReference type="Pfam" id="PF10335">
    <property type="entry name" value="DUF294_C"/>
    <property type="match status" value="1"/>
</dbReference>
<gene>
    <name evidence="4" type="ORF">ETQ85_17935</name>
</gene>
<dbReference type="PANTHER" id="PTHR43080:SF2">
    <property type="entry name" value="CBS DOMAIN-CONTAINING PROTEIN"/>
    <property type="match status" value="1"/>
</dbReference>
<dbReference type="SUPFAM" id="SSF54631">
    <property type="entry name" value="CBS-domain pair"/>
    <property type="match status" value="1"/>
</dbReference>
<reference evidence="4 5" key="1">
    <citation type="submission" date="2019-01" db="EMBL/GenBank/DDBJ databases">
        <title>Zoogloea oleivorans genome sequencing and assembly.</title>
        <authorList>
            <person name="Tancsics A."/>
            <person name="Farkas M."/>
            <person name="Kriszt B."/>
            <person name="Maroti G."/>
            <person name="Horvath B."/>
        </authorList>
    </citation>
    <scope>NUCLEOTIDE SEQUENCE [LARGE SCALE GENOMIC DNA]</scope>
    <source>
        <strain evidence="4 5">Buc</strain>
    </source>
</reference>
<dbReference type="InterPro" id="IPR043519">
    <property type="entry name" value="NT_sf"/>
</dbReference>
<keyword evidence="5" id="KW-1185">Reference proteome</keyword>
<evidence type="ECO:0000256" key="2">
    <source>
        <dbReference type="PROSITE-ProRule" id="PRU00703"/>
    </source>
</evidence>
<evidence type="ECO:0000313" key="5">
    <source>
        <dbReference type="Proteomes" id="UP000389128"/>
    </source>
</evidence>
<dbReference type="PROSITE" id="PS51371">
    <property type="entry name" value="CBS"/>
    <property type="match status" value="2"/>
</dbReference>
<dbReference type="SMART" id="SM00116">
    <property type="entry name" value="CBS"/>
    <property type="match status" value="2"/>
</dbReference>
<feature type="domain" description="CBS" evidence="3">
    <location>
        <begin position="89"/>
        <end position="146"/>
    </location>
</feature>
<keyword evidence="1 2" id="KW-0129">CBS domain</keyword>
<dbReference type="RefSeq" id="WP_148580461.1">
    <property type="nucleotide sequence ID" value="NZ_SDKK01000018.1"/>
</dbReference>
<feature type="domain" description="CBS" evidence="3">
    <location>
        <begin position="23"/>
        <end position="83"/>
    </location>
</feature>
<dbReference type="CDD" id="cd05401">
    <property type="entry name" value="NT_GlnE_GlnD_like"/>
    <property type="match status" value="1"/>
</dbReference>
<name>A0A6C2CJZ7_9RHOO</name>
<evidence type="ECO:0000256" key="1">
    <source>
        <dbReference type="ARBA" id="ARBA00023122"/>
    </source>
</evidence>
<dbReference type="PANTHER" id="PTHR43080">
    <property type="entry name" value="CBS DOMAIN-CONTAINING PROTEIN CBSX3, MITOCHONDRIAL"/>
    <property type="match status" value="1"/>
</dbReference>
<protein>
    <submittedName>
        <fullName evidence="4">CBS domain-containing protein</fullName>
    </submittedName>
</protein>
<accession>A0A6C2CJZ7</accession>
<dbReference type="InterPro" id="IPR046342">
    <property type="entry name" value="CBS_dom_sf"/>
</dbReference>
<dbReference type="Gene3D" id="3.10.580.10">
    <property type="entry name" value="CBS-domain"/>
    <property type="match status" value="1"/>
</dbReference>
<dbReference type="InterPro" id="IPR005105">
    <property type="entry name" value="GlnD_Uridyltrans_N"/>
</dbReference>
<dbReference type="SUPFAM" id="SSF81301">
    <property type="entry name" value="Nucleotidyltransferase"/>
    <property type="match status" value="1"/>
</dbReference>
<dbReference type="InterPro" id="IPR000644">
    <property type="entry name" value="CBS_dom"/>
</dbReference>
<dbReference type="Pfam" id="PF00571">
    <property type="entry name" value="CBS"/>
    <property type="match status" value="2"/>
</dbReference>
<evidence type="ECO:0000313" key="4">
    <source>
        <dbReference type="EMBL" id="TYC54560.1"/>
    </source>
</evidence>
<dbReference type="Pfam" id="PF03445">
    <property type="entry name" value="DUF294"/>
    <property type="match status" value="1"/>
</dbReference>
<comment type="caution">
    <text evidence="4">The sequence shown here is derived from an EMBL/GenBank/DDBJ whole genome shotgun (WGS) entry which is preliminary data.</text>
</comment>
<dbReference type="InterPro" id="IPR051257">
    <property type="entry name" value="Diverse_CBS-Domain"/>
</dbReference>
<dbReference type="GO" id="GO:0008773">
    <property type="term" value="F:[protein-PII] uridylyltransferase activity"/>
    <property type="evidence" value="ECO:0007669"/>
    <property type="project" value="InterPro"/>
</dbReference>
<organism evidence="4 5">
    <name type="scientific">Zoogloea oleivorans</name>
    <dbReference type="NCBI Taxonomy" id="1552750"/>
    <lineage>
        <taxon>Bacteria</taxon>
        <taxon>Pseudomonadati</taxon>
        <taxon>Pseudomonadota</taxon>
        <taxon>Betaproteobacteria</taxon>
        <taxon>Rhodocyclales</taxon>
        <taxon>Zoogloeaceae</taxon>
        <taxon>Zoogloea</taxon>
    </lineage>
</organism>
<proteinExistence type="predicted"/>
<dbReference type="Proteomes" id="UP000389128">
    <property type="component" value="Unassembled WGS sequence"/>
</dbReference>
<evidence type="ECO:0000259" key="3">
    <source>
        <dbReference type="PROSITE" id="PS51371"/>
    </source>
</evidence>
<dbReference type="OrthoDB" id="9808528at2"/>